<dbReference type="InterPro" id="IPR009057">
    <property type="entry name" value="Homeodomain-like_sf"/>
</dbReference>
<protein>
    <recommendedName>
        <fullName evidence="3">DUF433 domain-containing protein</fullName>
    </recommendedName>
</protein>
<dbReference type="PANTHER" id="PTHR34849:SF1">
    <property type="entry name" value="SLR0770 PROTEIN"/>
    <property type="match status" value="1"/>
</dbReference>
<dbReference type="RefSeq" id="WP_152588082.1">
    <property type="nucleotide sequence ID" value="NZ_CP045226.1"/>
</dbReference>
<name>A0A5P8VRF7_9NOSO</name>
<organism evidence="1 2">
    <name type="scientific">Nostoc sphaeroides CCNUC1</name>
    <dbReference type="NCBI Taxonomy" id="2653204"/>
    <lineage>
        <taxon>Bacteria</taxon>
        <taxon>Bacillati</taxon>
        <taxon>Cyanobacteriota</taxon>
        <taxon>Cyanophyceae</taxon>
        <taxon>Nostocales</taxon>
        <taxon>Nostocaceae</taxon>
        <taxon>Nostoc</taxon>
    </lineage>
</organism>
<evidence type="ECO:0000313" key="2">
    <source>
        <dbReference type="Proteomes" id="UP000326678"/>
    </source>
</evidence>
<keyword evidence="2" id="KW-1185">Reference proteome</keyword>
<dbReference type="EMBL" id="CP045226">
    <property type="protein sequence ID" value="QFS43012.1"/>
    <property type="molecule type" value="Genomic_DNA"/>
</dbReference>
<dbReference type="Pfam" id="PF04255">
    <property type="entry name" value="DUF433"/>
    <property type="match status" value="1"/>
</dbReference>
<evidence type="ECO:0000313" key="1">
    <source>
        <dbReference type="EMBL" id="QFS43012.1"/>
    </source>
</evidence>
<dbReference type="Gene3D" id="1.10.10.10">
    <property type="entry name" value="Winged helix-like DNA-binding domain superfamily/Winged helix DNA-binding domain"/>
    <property type="match status" value="1"/>
</dbReference>
<dbReference type="Proteomes" id="UP000326678">
    <property type="component" value="Chromosome Gxm1"/>
</dbReference>
<dbReference type="SUPFAM" id="SSF46689">
    <property type="entry name" value="Homeodomain-like"/>
    <property type="match status" value="1"/>
</dbReference>
<dbReference type="KEGG" id="nsh:GXM_00485"/>
<dbReference type="InterPro" id="IPR036388">
    <property type="entry name" value="WH-like_DNA-bd_sf"/>
</dbReference>
<evidence type="ECO:0008006" key="3">
    <source>
        <dbReference type="Google" id="ProtNLM"/>
    </source>
</evidence>
<reference evidence="1 2" key="1">
    <citation type="submission" date="2019-10" db="EMBL/GenBank/DDBJ databases">
        <title>Genomic and transcriptomic insights into the perfect genentic adaptation of a filamentous nitrogen-fixing cyanobacterium to rice fields.</title>
        <authorList>
            <person name="Chen Z."/>
        </authorList>
    </citation>
    <scope>NUCLEOTIDE SEQUENCE [LARGE SCALE GENOMIC DNA]</scope>
    <source>
        <strain evidence="1">CCNUC1</strain>
    </source>
</reference>
<dbReference type="InterPro" id="IPR007367">
    <property type="entry name" value="DUF433"/>
</dbReference>
<accession>A0A5P8VRF7</accession>
<sequence length="57" mass="6464">MTTTTNSRYVTRQPDILSGEPIIKGTRTPVRAIVENWRLGIRPEEIPLHLSHLTLQG</sequence>
<gene>
    <name evidence="1" type="ORF">GXM_00485</name>
</gene>
<dbReference type="AlphaFoldDB" id="A0A5P8VRF7"/>
<proteinExistence type="predicted"/>
<dbReference type="PANTHER" id="PTHR34849">
    <property type="entry name" value="SSL5025 PROTEIN"/>
    <property type="match status" value="1"/>
</dbReference>